<comment type="caution">
    <text evidence="2">The sequence shown here is derived from an EMBL/GenBank/DDBJ whole genome shotgun (WGS) entry which is preliminary data.</text>
</comment>
<dbReference type="AlphaFoldDB" id="A0A7J0GP91"/>
<name>A0A7J0GP91_9ERIC</name>
<sequence>MGIMKFINATTDKVKQNAPDLTYVKGACRSTYGYGCATVAKVVNAVRIMEFINATTDKVKQNAPDLTSVNCACRSTYDYGWTTVAKLDNAVRENVVPTLNPYLPDDEGWAKIGRFAKNTAEFAFQEGIKRFPGGSQLYKFVKEELKDQPSSFNPKENKKPDLTVVMEEMQAKMEKMQEDMNNIKQQSKVPIQSAKESEPLRELPNEPAKGPAPQKAYPKNVFIRSRL</sequence>
<dbReference type="EMBL" id="BJWL01000023">
    <property type="protein sequence ID" value="GFZ12558.1"/>
    <property type="molecule type" value="Genomic_DNA"/>
</dbReference>
<gene>
    <name evidence="2" type="ORF">Acr_23g0009430</name>
</gene>
<feature type="compositionally biased region" description="Basic and acidic residues" evidence="1">
    <location>
        <begin position="195"/>
        <end position="204"/>
    </location>
</feature>
<evidence type="ECO:0000313" key="3">
    <source>
        <dbReference type="Proteomes" id="UP000585474"/>
    </source>
</evidence>
<accession>A0A7J0GP91</accession>
<dbReference type="Proteomes" id="UP000585474">
    <property type="component" value="Unassembled WGS sequence"/>
</dbReference>
<evidence type="ECO:0000256" key="1">
    <source>
        <dbReference type="SAM" id="MobiDB-lite"/>
    </source>
</evidence>
<organism evidence="2 3">
    <name type="scientific">Actinidia rufa</name>
    <dbReference type="NCBI Taxonomy" id="165716"/>
    <lineage>
        <taxon>Eukaryota</taxon>
        <taxon>Viridiplantae</taxon>
        <taxon>Streptophyta</taxon>
        <taxon>Embryophyta</taxon>
        <taxon>Tracheophyta</taxon>
        <taxon>Spermatophyta</taxon>
        <taxon>Magnoliopsida</taxon>
        <taxon>eudicotyledons</taxon>
        <taxon>Gunneridae</taxon>
        <taxon>Pentapetalae</taxon>
        <taxon>asterids</taxon>
        <taxon>Ericales</taxon>
        <taxon>Actinidiaceae</taxon>
        <taxon>Actinidia</taxon>
    </lineage>
</organism>
<feature type="compositionally biased region" description="Polar residues" evidence="1">
    <location>
        <begin position="179"/>
        <end position="190"/>
    </location>
</feature>
<protein>
    <submittedName>
        <fullName evidence="2">Uncharacterized protein</fullName>
    </submittedName>
</protein>
<dbReference type="OrthoDB" id="1577729at2759"/>
<evidence type="ECO:0000313" key="2">
    <source>
        <dbReference type="EMBL" id="GFZ12558.1"/>
    </source>
</evidence>
<proteinExistence type="predicted"/>
<reference evidence="2 3" key="1">
    <citation type="submission" date="2019-07" db="EMBL/GenBank/DDBJ databases">
        <title>De Novo Assembly of kiwifruit Actinidia rufa.</title>
        <authorList>
            <person name="Sugita-Konishi S."/>
            <person name="Sato K."/>
            <person name="Mori E."/>
            <person name="Abe Y."/>
            <person name="Kisaki G."/>
            <person name="Hamano K."/>
            <person name="Suezawa K."/>
            <person name="Otani M."/>
            <person name="Fukuda T."/>
            <person name="Manabe T."/>
            <person name="Gomi K."/>
            <person name="Tabuchi M."/>
            <person name="Akimitsu K."/>
            <person name="Kataoka I."/>
        </authorList>
    </citation>
    <scope>NUCLEOTIDE SEQUENCE [LARGE SCALE GENOMIC DNA]</scope>
    <source>
        <strain evidence="3">cv. Fuchu</strain>
    </source>
</reference>
<keyword evidence="3" id="KW-1185">Reference proteome</keyword>
<feature type="region of interest" description="Disordered" evidence="1">
    <location>
        <begin position="177"/>
        <end position="227"/>
    </location>
</feature>